<dbReference type="Gene3D" id="3.30.160.60">
    <property type="entry name" value="Classic Zinc Finger"/>
    <property type="match status" value="4"/>
</dbReference>
<dbReference type="PANTHER" id="PTHR19818:SF139">
    <property type="entry name" value="PAIR-RULE PROTEIN ODD-PAIRED"/>
    <property type="match status" value="1"/>
</dbReference>
<dbReference type="PROSITE" id="PS50157">
    <property type="entry name" value="ZINC_FINGER_C2H2_2"/>
    <property type="match status" value="4"/>
</dbReference>
<dbReference type="GO" id="GO:0008270">
    <property type="term" value="F:zinc ion binding"/>
    <property type="evidence" value="ECO:0007669"/>
    <property type="project" value="UniProtKB-KW"/>
</dbReference>
<dbReference type="SUPFAM" id="SSF57667">
    <property type="entry name" value="beta-beta-alpha zinc fingers"/>
    <property type="match status" value="2"/>
</dbReference>
<dbReference type="FunFam" id="3.30.160.60:FF:000032">
    <property type="entry name" value="Krueppel-like factor 4"/>
    <property type="match status" value="1"/>
</dbReference>
<evidence type="ECO:0000256" key="7">
    <source>
        <dbReference type="PROSITE-ProRule" id="PRU00042"/>
    </source>
</evidence>
<dbReference type="SMART" id="SM00355">
    <property type="entry name" value="ZnF_C2H2"/>
    <property type="match status" value="8"/>
</dbReference>
<dbReference type="PROSITE" id="PS00028">
    <property type="entry name" value="ZINC_FINGER_C2H2_1"/>
    <property type="match status" value="7"/>
</dbReference>
<keyword evidence="6" id="KW-0804">Transcription</keyword>
<dbReference type="EMBL" id="LJIJ01000969">
    <property type="protein sequence ID" value="ODM93493.1"/>
    <property type="molecule type" value="Genomic_DNA"/>
</dbReference>
<gene>
    <name evidence="10" type="ORF">Ocin01_13189</name>
</gene>
<keyword evidence="11" id="KW-1185">Reference proteome</keyword>
<dbReference type="Proteomes" id="UP000094527">
    <property type="component" value="Unassembled WGS sequence"/>
</dbReference>
<dbReference type="OrthoDB" id="7950901at2759"/>
<evidence type="ECO:0000259" key="9">
    <source>
        <dbReference type="PROSITE" id="PS50157"/>
    </source>
</evidence>
<feature type="domain" description="C2H2-type" evidence="9">
    <location>
        <begin position="298"/>
        <end position="321"/>
    </location>
</feature>
<name>A0A1D2MKL2_ORCCI</name>
<dbReference type="Pfam" id="PF00096">
    <property type="entry name" value="zf-C2H2"/>
    <property type="match status" value="2"/>
</dbReference>
<evidence type="ECO:0000256" key="6">
    <source>
        <dbReference type="ARBA" id="ARBA00023163"/>
    </source>
</evidence>
<evidence type="ECO:0000313" key="11">
    <source>
        <dbReference type="Proteomes" id="UP000094527"/>
    </source>
</evidence>
<keyword evidence="5" id="KW-0805">Transcription regulation</keyword>
<feature type="region of interest" description="Disordered" evidence="8">
    <location>
        <begin position="419"/>
        <end position="458"/>
    </location>
</feature>
<feature type="domain" description="C2H2-type" evidence="9">
    <location>
        <begin position="268"/>
        <end position="297"/>
    </location>
</feature>
<keyword evidence="3 7" id="KW-0863">Zinc-finger</keyword>
<feature type="domain" description="C2H2-type" evidence="9">
    <location>
        <begin position="89"/>
        <end position="117"/>
    </location>
</feature>
<dbReference type="GO" id="GO:0045944">
    <property type="term" value="P:positive regulation of transcription by RNA polymerase II"/>
    <property type="evidence" value="ECO:0007669"/>
    <property type="project" value="UniProtKB-ARBA"/>
</dbReference>
<dbReference type="GO" id="GO:0005634">
    <property type="term" value="C:nucleus"/>
    <property type="evidence" value="ECO:0007669"/>
    <property type="project" value="UniProtKB-ARBA"/>
</dbReference>
<dbReference type="InterPro" id="IPR036236">
    <property type="entry name" value="Znf_C2H2_sf"/>
</dbReference>
<evidence type="ECO:0000256" key="8">
    <source>
        <dbReference type="SAM" id="MobiDB-lite"/>
    </source>
</evidence>
<feature type="domain" description="C2H2-type" evidence="9">
    <location>
        <begin position="475"/>
        <end position="504"/>
    </location>
</feature>
<dbReference type="PANTHER" id="PTHR19818">
    <property type="entry name" value="ZINC FINGER PROTEIN ZIC AND GLI"/>
    <property type="match status" value="1"/>
</dbReference>
<proteinExistence type="predicted"/>
<evidence type="ECO:0000256" key="1">
    <source>
        <dbReference type="ARBA" id="ARBA00022723"/>
    </source>
</evidence>
<keyword evidence="2" id="KW-0677">Repeat</keyword>
<dbReference type="InterPro" id="IPR013087">
    <property type="entry name" value="Znf_C2H2_type"/>
</dbReference>
<sequence>MLHGNKNDNDGLPPILTPFDFYNDESGRTQHACITVPNATVGTIGKISDLMDENIISTARVVLPAASHSLTKSTNCTLHRKAKIPQTRFKCGKCRQSFLTNTKLRSHIYHLHGQSQRRKKCRKTHRPSSKPWSSYLREVLNIKCPICNLAFKDHEILGNHVRLAHQRILAYDCVNCNTKLKTVEGVRSHMYFSHGKIFQSNQELLSLKNVKCNYTFVDAPTGPGMTLFPVAAKVQQSPSFLTQSADNPAETNSIVNKNSIQSIIKTQYQCMWPMCEKKFASSGGRARHYKTHTECNSYQCQQCDKFYSRNCALNRHMRNTHGFQSRFPNTNDSSDQLGQRQRVDDGAKETEPVNMLIESLIANYSTAPVLNNHKSQGGNHNEEQESFEAIIDQPVLKCGCPKMGCEMRFSSQTEVINHHHSHHGSCHPGEESEVEPEATKSTAITKRAPLAGSPNPIYQRTRNDMCPKSARKLRYQCHWEGCKWKFRDKYELTRHLRTHTGETPFRCAVCFQLFARSDNLKTHNIKCQPKSPQ</sequence>
<evidence type="ECO:0000256" key="5">
    <source>
        <dbReference type="ARBA" id="ARBA00023015"/>
    </source>
</evidence>
<feature type="compositionally biased region" description="Polar residues" evidence="8">
    <location>
        <begin position="322"/>
        <end position="339"/>
    </location>
</feature>
<organism evidence="10 11">
    <name type="scientific">Orchesella cincta</name>
    <name type="common">Springtail</name>
    <name type="synonym">Podura cincta</name>
    <dbReference type="NCBI Taxonomy" id="48709"/>
    <lineage>
        <taxon>Eukaryota</taxon>
        <taxon>Metazoa</taxon>
        <taxon>Ecdysozoa</taxon>
        <taxon>Arthropoda</taxon>
        <taxon>Hexapoda</taxon>
        <taxon>Collembola</taxon>
        <taxon>Entomobryomorpha</taxon>
        <taxon>Entomobryoidea</taxon>
        <taxon>Orchesellidae</taxon>
        <taxon>Orchesellinae</taxon>
        <taxon>Orchesella</taxon>
    </lineage>
</organism>
<reference evidence="10 11" key="1">
    <citation type="journal article" date="2016" name="Genome Biol. Evol.">
        <title>Gene Family Evolution Reflects Adaptation to Soil Environmental Stressors in the Genome of the Collembolan Orchesella cincta.</title>
        <authorList>
            <person name="Faddeeva-Vakhrusheva A."/>
            <person name="Derks M.F."/>
            <person name="Anvar S.Y."/>
            <person name="Agamennone V."/>
            <person name="Suring W."/>
            <person name="Smit S."/>
            <person name="van Straalen N.M."/>
            <person name="Roelofs D."/>
        </authorList>
    </citation>
    <scope>NUCLEOTIDE SEQUENCE [LARGE SCALE GENOMIC DNA]</scope>
    <source>
        <tissue evidence="10">Mixed pool</tissue>
    </source>
</reference>
<keyword evidence="1" id="KW-0479">Metal-binding</keyword>
<evidence type="ECO:0000313" key="10">
    <source>
        <dbReference type="EMBL" id="ODM93493.1"/>
    </source>
</evidence>
<evidence type="ECO:0000256" key="3">
    <source>
        <dbReference type="ARBA" id="ARBA00022771"/>
    </source>
</evidence>
<dbReference type="GO" id="GO:0000981">
    <property type="term" value="F:DNA-binding transcription factor activity, RNA polymerase II-specific"/>
    <property type="evidence" value="ECO:0007669"/>
    <property type="project" value="TreeGrafter"/>
</dbReference>
<dbReference type="GO" id="GO:0000978">
    <property type="term" value="F:RNA polymerase II cis-regulatory region sequence-specific DNA binding"/>
    <property type="evidence" value="ECO:0007669"/>
    <property type="project" value="TreeGrafter"/>
</dbReference>
<accession>A0A1D2MKL2</accession>
<dbReference type="AlphaFoldDB" id="A0A1D2MKL2"/>
<dbReference type="STRING" id="48709.A0A1D2MKL2"/>
<evidence type="ECO:0000256" key="2">
    <source>
        <dbReference type="ARBA" id="ARBA00022737"/>
    </source>
</evidence>
<feature type="region of interest" description="Disordered" evidence="8">
    <location>
        <begin position="322"/>
        <end position="348"/>
    </location>
</feature>
<keyword evidence="4" id="KW-0862">Zinc</keyword>
<dbReference type="InterPro" id="IPR050329">
    <property type="entry name" value="GLI_C2H2-zinc-finger"/>
</dbReference>
<evidence type="ECO:0000256" key="4">
    <source>
        <dbReference type="ARBA" id="ARBA00022833"/>
    </source>
</evidence>
<protein>
    <submittedName>
        <fullName evidence="10">Krueppel-like factor 12</fullName>
    </submittedName>
</protein>
<comment type="caution">
    <text evidence="10">The sequence shown here is derived from an EMBL/GenBank/DDBJ whole genome shotgun (WGS) entry which is preliminary data.</text>
</comment>